<evidence type="ECO:0000256" key="1">
    <source>
        <dbReference type="SAM" id="MobiDB-lite"/>
    </source>
</evidence>
<evidence type="ECO:0000313" key="4">
    <source>
        <dbReference type="Proteomes" id="UP000321723"/>
    </source>
</evidence>
<dbReference type="SUPFAM" id="SSF52218">
    <property type="entry name" value="Flavoproteins"/>
    <property type="match status" value="1"/>
</dbReference>
<dbReference type="InterPro" id="IPR029039">
    <property type="entry name" value="Flavoprotein-like_sf"/>
</dbReference>
<evidence type="ECO:0000313" key="3">
    <source>
        <dbReference type="EMBL" id="GEL48344.1"/>
    </source>
</evidence>
<protein>
    <submittedName>
        <fullName evidence="3">Flavodoxin</fullName>
    </submittedName>
</protein>
<feature type="region of interest" description="Disordered" evidence="1">
    <location>
        <begin position="77"/>
        <end position="109"/>
    </location>
</feature>
<gene>
    <name evidence="3" type="ORF">CHO01_34600</name>
</gene>
<dbReference type="EMBL" id="BJVQ01000074">
    <property type="protein sequence ID" value="GEL48344.1"/>
    <property type="molecule type" value="Genomic_DNA"/>
</dbReference>
<organism evidence="3 4">
    <name type="scientific">Cellulomonas hominis</name>
    <dbReference type="NCBI Taxonomy" id="156981"/>
    <lineage>
        <taxon>Bacteria</taxon>
        <taxon>Bacillati</taxon>
        <taxon>Actinomycetota</taxon>
        <taxon>Actinomycetes</taxon>
        <taxon>Micrococcales</taxon>
        <taxon>Cellulomonadaceae</taxon>
        <taxon>Cellulomonas</taxon>
    </lineage>
</organism>
<dbReference type="PROSITE" id="PS50902">
    <property type="entry name" value="FLAVODOXIN_LIKE"/>
    <property type="match status" value="1"/>
</dbReference>
<dbReference type="Proteomes" id="UP000321723">
    <property type="component" value="Unassembled WGS sequence"/>
</dbReference>
<sequence>MDGQRPEGGRPGRGGAVRAHVVYESMFGNSRAVAHAVAEGLRAALPDADVTVVNVLEVADDLRTDVLVVGGPTHAFSMSRPETRASRPTHLTTDEARRAAESQPGADAGRGVREWLEQLTAVPAPVAATFDTRVNRPVPKRAASGMARRLRSAGCRLVAPPQGFFVHGMHGPLADGELDRATAWGGLVARAALEG</sequence>
<name>A0A511FIF6_9CELL</name>
<reference evidence="3 4" key="1">
    <citation type="submission" date="2019-07" db="EMBL/GenBank/DDBJ databases">
        <title>Whole genome shotgun sequence of Cellulomonas hominis NBRC 16055.</title>
        <authorList>
            <person name="Hosoyama A."/>
            <person name="Uohara A."/>
            <person name="Ohji S."/>
            <person name="Ichikawa N."/>
        </authorList>
    </citation>
    <scope>NUCLEOTIDE SEQUENCE [LARGE SCALE GENOMIC DNA]</scope>
    <source>
        <strain evidence="3 4">NBRC 16055</strain>
    </source>
</reference>
<dbReference type="AlphaFoldDB" id="A0A511FIF6"/>
<evidence type="ECO:0000259" key="2">
    <source>
        <dbReference type="PROSITE" id="PS50902"/>
    </source>
</evidence>
<dbReference type="Pfam" id="PF00258">
    <property type="entry name" value="Flavodoxin_1"/>
    <property type="match status" value="1"/>
</dbReference>
<feature type="domain" description="Flavodoxin-like" evidence="2">
    <location>
        <begin position="19"/>
        <end position="189"/>
    </location>
</feature>
<proteinExistence type="predicted"/>
<comment type="caution">
    <text evidence="3">The sequence shown here is derived from an EMBL/GenBank/DDBJ whole genome shotgun (WGS) entry which is preliminary data.</text>
</comment>
<dbReference type="InterPro" id="IPR008254">
    <property type="entry name" value="Flavodoxin/NO_synth"/>
</dbReference>
<dbReference type="Gene3D" id="3.40.50.360">
    <property type="match status" value="1"/>
</dbReference>
<accession>A0A511FIF6</accession>
<keyword evidence="4" id="KW-1185">Reference proteome</keyword>
<dbReference type="GO" id="GO:0010181">
    <property type="term" value="F:FMN binding"/>
    <property type="evidence" value="ECO:0007669"/>
    <property type="project" value="InterPro"/>
</dbReference>